<dbReference type="EMBL" id="BAAAOB010000003">
    <property type="protein sequence ID" value="GAA1795677.1"/>
    <property type="molecule type" value="Genomic_DNA"/>
</dbReference>
<evidence type="ECO:0000259" key="3">
    <source>
        <dbReference type="Pfam" id="PF01636"/>
    </source>
</evidence>
<dbReference type="CDD" id="cd00610">
    <property type="entry name" value="OAT_like"/>
    <property type="match status" value="1"/>
</dbReference>
<dbReference type="SUPFAM" id="SSF53383">
    <property type="entry name" value="PLP-dependent transferases"/>
    <property type="match status" value="1"/>
</dbReference>
<dbReference type="Gene3D" id="3.90.1150.10">
    <property type="entry name" value="Aspartate Aminotransferase, domain 1"/>
    <property type="match status" value="1"/>
</dbReference>
<keyword evidence="4" id="KW-0032">Aminotransferase</keyword>
<dbReference type="Pfam" id="PF01636">
    <property type="entry name" value="APH"/>
    <property type="match status" value="1"/>
</dbReference>
<dbReference type="Gene3D" id="3.90.1200.10">
    <property type="match status" value="1"/>
</dbReference>
<dbReference type="PANTHER" id="PTHR45688">
    <property type="match status" value="1"/>
</dbReference>
<keyword evidence="5" id="KW-1185">Reference proteome</keyword>
<proteinExistence type="inferred from homology"/>
<evidence type="ECO:0000256" key="2">
    <source>
        <dbReference type="ARBA" id="ARBA00022898"/>
    </source>
</evidence>
<keyword evidence="4" id="KW-0808">Transferase</keyword>
<dbReference type="Pfam" id="PF00202">
    <property type="entry name" value="Aminotran_3"/>
    <property type="match status" value="1"/>
</dbReference>
<feature type="domain" description="Aminoglycoside phosphotransferase" evidence="3">
    <location>
        <begin position="45"/>
        <end position="275"/>
    </location>
</feature>
<name>A0ABP4XY52_9MICO</name>
<comment type="caution">
    <text evidence="4">The sequence shown here is derived from an EMBL/GenBank/DDBJ whole genome shotgun (WGS) entry which is preliminary data.</text>
</comment>
<comment type="similarity">
    <text evidence="1">Belongs to the class-III pyridoxal-phosphate-dependent aminotransferase family.</text>
</comment>
<evidence type="ECO:0000313" key="4">
    <source>
        <dbReference type="EMBL" id="GAA1795677.1"/>
    </source>
</evidence>
<dbReference type="RefSeq" id="WP_344032836.1">
    <property type="nucleotide sequence ID" value="NZ_BAAAOB010000003.1"/>
</dbReference>
<reference evidence="5" key="1">
    <citation type="journal article" date="2019" name="Int. J. Syst. Evol. Microbiol.">
        <title>The Global Catalogue of Microorganisms (GCM) 10K type strain sequencing project: providing services to taxonomists for standard genome sequencing and annotation.</title>
        <authorList>
            <consortium name="The Broad Institute Genomics Platform"/>
            <consortium name="The Broad Institute Genome Sequencing Center for Infectious Disease"/>
            <person name="Wu L."/>
            <person name="Ma J."/>
        </authorList>
    </citation>
    <scope>NUCLEOTIDE SEQUENCE [LARGE SCALE GENOMIC DNA]</scope>
    <source>
        <strain evidence="5">JCM 14736</strain>
    </source>
</reference>
<dbReference type="InterPro" id="IPR002575">
    <property type="entry name" value="Aminoglycoside_PTrfase"/>
</dbReference>
<dbReference type="GO" id="GO:0008483">
    <property type="term" value="F:transaminase activity"/>
    <property type="evidence" value="ECO:0007669"/>
    <property type="project" value="UniProtKB-KW"/>
</dbReference>
<gene>
    <name evidence="4" type="ORF">GCM10009768_25920</name>
</gene>
<evidence type="ECO:0000313" key="5">
    <source>
        <dbReference type="Proteomes" id="UP001500851"/>
    </source>
</evidence>
<dbReference type="InterPro" id="IPR015424">
    <property type="entry name" value="PyrdxlP-dep_Trfase"/>
</dbReference>
<dbReference type="InterPro" id="IPR015422">
    <property type="entry name" value="PyrdxlP-dep_Trfase_small"/>
</dbReference>
<dbReference type="InterPro" id="IPR015421">
    <property type="entry name" value="PyrdxlP-dep_Trfase_major"/>
</dbReference>
<organism evidence="4 5">
    <name type="scientific">Leucobacter iarius</name>
    <dbReference type="NCBI Taxonomy" id="333963"/>
    <lineage>
        <taxon>Bacteria</taxon>
        <taxon>Bacillati</taxon>
        <taxon>Actinomycetota</taxon>
        <taxon>Actinomycetes</taxon>
        <taxon>Micrococcales</taxon>
        <taxon>Microbacteriaceae</taxon>
        <taxon>Leucobacter</taxon>
    </lineage>
</organism>
<dbReference type="InterPro" id="IPR011009">
    <property type="entry name" value="Kinase-like_dom_sf"/>
</dbReference>
<evidence type="ECO:0000256" key="1">
    <source>
        <dbReference type="ARBA" id="ARBA00008954"/>
    </source>
</evidence>
<dbReference type="Proteomes" id="UP001500851">
    <property type="component" value="Unassembled WGS sequence"/>
</dbReference>
<sequence>MTQDPTAPVGDEAGGLVRPAVSAEDAARISSELYGVEAAAVELGSNQDRNYLLTHPDGSRSVLRIDNPIFGQEARDAQHAALDAYRAADVRVPAVLAGLDGALTQTWGGYAVRRSEFVDGVPLVDAGYLAPVVLEEFGALAAASVRALEALEHPGLDRPHMWDMRVAYDETVRLAPAITDPVLRDRVILAAQAAHEALAAVADALPVQAIHGDLTDDNVMGVRGDDARVHPGTVLDLGDLSLGWRVAELAVTASSMLHHEPARPERVLGTVAAFHRGAELSAAEARAVWPLVVLRAALLVASGWRQLEIDGGNEYARERVAGEQAIFDAATLIPLVEATELVLAEVGLLGAPHGTELRLLATPAPAAAGTLRLRSLLPDLLGEVAILDPGVESESLDAGAWLAADAEDSLAASALGAGAAAAVLPHGVYRLTRTAIDAVDGARTWPANTEIRIAAGDAQRAIAPAAGTVLAVGPDALLFALADGWLLGISGIVPTVVGGEAVTAGTAIGAVPASDAGGGTPRTVTVGLRRPDALPLTEDHFASAQLIAPERVPAWRRLAPDPAGLLALPELGQRDESSDEQERRSRIFASAQERYYERPMQIERGWRHHLIDTTGRAYIDMVNNVTGLGHGHPGVADAVNRQIRILNTNSRFLYRELAEYSERLLALLPPGTGLDTVLLVNSGSEAVDLALRLAQAATGRRTIVSLREAYHGWTMASDAVTTSAYDNPYALESRPDWVHVADVPNEYRGTYRGPGTGSRYAADLGTDLAVLASEGRDAAGFICESVLGNAGGVRLPEGYLADAYARVRAAGGLCIADEVQVGFGRMGSTFWGFEQSGVVPDIVTIAKPMGNGFPIGGVITSQRIADALASQGQFFSSAGGNPLSCRVGIAVLDAMRDEGLQQNAAVVGERLRLGFEALAGRHTLIGPVHGTGLYLGVELVRDRGTLEPATAEAAAICERLRELGVVVLTTSERSNVLKVKPPLCLTAESADFVVAALDRVLTEGW</sequence>
<dbReference type="InterPro" id="IPR049704">
    <property type="entry name" value="Aminotrans_3_PPA_site"/>
</dbReference>
<dbReference type="SUPFAM" id="SSF56112">
    <property type="entry name" value="Protein kinase-like (PK-like)"/>
    <property type="match status" value="1"/>
</dbReference>
<keyword evidence="2" id="KW-0663">Pyridoxal phosphate</keyword>
<dbReference type="NCBIfam" id="NF004800">
    <property type="entry name" value="PRK06149.1"/>
    <property type="match status" value="1"/>
</dbReference>
<dbReference type="InterPro" id="IPR005814">
    <property type="entry name" value="Aminotrans_3"/>
</dbReference>
<dbReference type="PROSITE" id="PS00600">
    <property type="entry name" value="AA_TRANSFER_CLASS_3"/>
    <property type="match status" value="1"/>
</dbReference>
<dbReference type="PANTHER" id="PTHR45688:SF13">
    <property type="entry name" value="ALANINE--GLYOXYLATE AMINOTRANSFERASE 2-LIKE"/>
    <property type="match status" value="1"/>
</dbReference>
<accession>A0ABP4XY52</accession>
<dbReference type="Gene3D" id="3.40.640.10">
    <property type="entry name" value="Type I PLP-dependent aspartate aminotransferase-like (Major domain)"/>
    <property type="match status" value="1"/>
</dbReference>
<protein>
    <submittedName>
        <fullName evidence="4">Aminotransferase</fullName>
    </submittedName>
</protein>